<reference evidence="3" key="1">
    <citation type="submission" date="2020-09" db="EMBL/GenBank/DDBJ databases">
        <title>Genome-Enabled Discovery of Anthraquinone Biosynthesis in Senna tora.</title>
        <authorList>
            <person name="Kang S.-H."/>
            <person name="Pandey R.P."/>
            <person name="Lee C.-M."/>
            <person name="Sim J.-S."/>
            <person name="Jeong J.-T."/>
            <person name="Choi B.-S."/>
            <person name="Jung M."/>
            <person name="Ginzburg D."/>
            <person name="Zhao K."/>
            <person name="Won S.Y."/>
            <person name="Oh T.-J."/>
            <person name="Yu Y."/>
            <person name="Kim N.-H."/>
            <person name="Lee O.R."/>
            <person name="Lee T.-H."/>
            <person name="Bashyal P."/>
            <person name="Kim T.-S."/>
            <person name="Lee W.-H."/>
            <person name="Kawkins C."/>
            <person name="Kim C.-K."/>
            <person name="Kim J.S."/>
            <person name="Ahn B.O."/>
            <person name="Rhee S.Y."/>
            <person name="Sohng J.K."/>
        </authorList>
    </citation>
    <scope>NUCLEOTIDE SEQUENCE</scope>
    <source>
        <tissue evidence="3">Leaf</tissue>
    </source>
</reference>
<sequence>MYTIMFRLCQQPSYWITVFLTVAAGMGPILAIKYFRYTYRPSKINTLQQAERLGGPILSLATIDPQPRSLEKEVSPLSITQPKNRNSVYEPLLSDSPNSTRRSFGAGAPFDFFQSPSRLSLSSSYTRNCKDN</sequence>
<evidence type="ECO:0000256" key="2">
    <source>
        <dbReference type="SAM" id="Phobius"/>
    </source>
</evidence>
<accession>A0A834W1F7</accession>
<keyword evidence="4" id="KW-1185">Reference proteome</keyword>
<protein>
    <submittedName>
        <fullName evidence="3">Phospholipid-transporting ATPase 2</fullName>
    </submittedName>
</protein>
<dbReference type="OrthoDB" id="377733at2759"/>
<organism evidence="3 4">
    <name type="scientific">Senna tora</name>
    <dbReference type="NCBI Taxonomy" id="362788"/>
    <lineage>
        <taxon>Eukaryota</taxon>
        <taxon>Viridiplantae</taxon>
        <taxon>Streptophyta</taxon>
        <taxon>Embryophyta</taxon>
        <taxon>Tracheophyta</taxon>
        <taxon>Spermatophyta</taxon>
        <taxon>Magnoliopsida</taxon>
        <taxon>eudicotyledons</taxon>
        <taxon>Gunneridae</taxon>
        <taxon>Pentapetalae</taxon>
        <taxon>rosids</taxon>
        <taxon>fabids</taxon>
        <taxon>Fabales</taxon>
        <taxon>Fabaceae</taxon>
        <taxon>Caesalpinioideae</taxon>
        <taxon>Cassia clade</taxon>
        <taxon>Senna</taxon>
    </lineage>
</organism>
<gene>
    <name evidence="3" type="ORF">G2W53_044757</name>
</gene>
<name>A0A834W1F7_9FABA</name>
<dbReference type="Proteomes" id="UP000634136">
    <property type="component" value="Unassembled WGS sequence"/>
</dbReference>
<dbReference type="AlphaFoldDB" id="A0A834W1F7"/>
<comment type="caution">
    <text evidence="3">The sequence shown here is derived from an EMBL/GenBank/DDBJ whole genome shotgun (WGS) entry which is preliminary data.</text>
</comment>
<keyword evidence="2" id="KW-1133">Transmembrane helix</keyword>
<keyword evidence="2" id="KW-0472">Membrane</keyword>
<feature type="transmembrane region" description="Helical" evidence="2">
    <location>
        <begin position="12"/>
        <end position="35"/>
    </location>
</feature>
<dbReference type="EMBL" id="JAAIUW010000184">
    <property type="protein sequence ID" value="KAF7800749.1"/>
    <property type="molecule type" value="Genomic_DNA"/>
</dbReference>
<feature type="region of interest" description="Disordered" evidence="1">
    <location>
        <begin position="82"/>
        <end position="101"/>
    </location>
</feature>
<proteinExistence type="predicted"/>
<evidence type="ECO:0000313" key="4">
    <source>
        <dbReference type="Proteomes" id="UP000634136"/>
    </source>
</evidence>
<keyword evidence="2" id="KW-0812">Transmembrane</keyword>
<evidence type="ECO:0000256" key="1">
    <source>
        <dbReference type="SAM" id="MobiDB-lite"/>
    </source>
</evidence>
<evidence type="ECO:0000313" key="3">
    <source>
        <dbReference type="EMBL" id="KAF7800749.1"/>
    </source>
</evidence>